<keyword evidence="4" id="KW-1185">Reference proteome</keyword>
<evidence type="ECO:0000313" key="3">
    <source>
        <dbReference type="EMBL" id="WWD84564.1"/>
    </source>
</evidence>
<dbReference type="Proteomes" id="UP001348492">
    <property type="component" value="Chromosome"/>
</dbReference>
<keyword evidence="1" id="KW-0694">RNA-binding</keyword>
<protein>
    <recommendedName>
        <fullName evidence="2">Ribosome-associated protein quality control protein P2 RNA-binding domain-containing protein</fullName>
    </recommendedName>
</protein>
<feature type="domain" description="Ribosome-associated protein quality control protein P2 RNA-binding" evidence="2">
    <location>
        <begin position="91"/>
        <end position="165"/>
    </location>
</feature>
<dbReference type="Gene3D" id="3.10.290.10">
    <property type="entry name" value="RNA-binding S4 domain"/>
    <property type="match status" value="1"/>
</dbReference>
<dbReference type="Gene3D" id="3.30.1370.160">
    <property type="match status" value="1"/>
</dbReference>
<evidence type="ECO:0000313" key="4">
    <source>
        <dbReference type="Proteomes" id="UP001348492"/>
    </source>
</evidence>
<gene>
    <name evidence="3" type="ORF">TEGL_29980</name>
</gene>
<dbReference type="PROSITE" id="PS50889">
    <property type="entry name" value="S4"/>
    <property type="match status" value="1"/>
</dbReference>
<sequence length="261" mass="30160">MDKLKLTSHIKDIDLKNKMFRIIDKANGCLKNYDVRFSDFLNPFEVENVKAILNSSYDLKYTVDGGYDESERKMVFIYPFYMGYEDIRETLRFIQIEGNFKFKSISHKDYLGSLLSLGIKREKIGDIIIHENFCQVVVTFDICDFILMNLEKVARNNVKLKEISRKEVVYNPPNYKEINFTVSSNRIDCIISGLYNISRQESAKLISNEKVQVNYEKITSCSKEVKSESLISVRGKGRSQINSIGDLTKKGKIKVQGKILL</sequence>
<proteinExistence type="predicted"/>
<accession>A0ABZ2EXK7</accession>
<dbReference type="EMBL" id="CP117523">
    <property type="protein sequence ID" value="WWD84564.1"/>
    <property type="molecule type" value="Genomic_DNA"/>
</dbReference>
<dbReference type="Gene3D" id="3.30.70.330">
    <property type="match status" value="1"/>
</dbReference>
<dbReference type="PANTHER" id="PTHR13633:SF3">
    <property type="entry name" value="MITOCHONDRIAL TRANSCRIPTION RESCUE FACTOR 1"/>
    <property type="match status" value="1"/>
</dbReference>
<dbReference type="SUPFAM" id="SSF55174">
    <property type="entry name" value="Alpha-L RNA-binding motif"/>
    <property type="match status" value="1"/>
</dbReference>
<dbReference type="CDD" id="cd00165">
    <property type="entry name" value="S4"/>
    <property type="match status" value="1"/>
</dbReference>
<dbReference type="RefSeq" id="WP_018589826.1">
    <property type="nucleotide sequence ID" value="NZ_CP117523.1"/>
</dbReference>
<dbReference type="Pfam" id="PF17774">
    <property type="entry name" value="YlmH_RBD"/>
    <property type="match status" value="1"/>
</dbReference>
<dbReference type="InterPro" id="IPR036986">
    <property type="entry name" value="S4_RNA-bd_sf"/>
</dbReference>
<dbReference type="PANTHER" id="PTHR13633">
    <property type="entry name" value="MITOCHONDRIAL TRANSCRIPTION RESCUE FACTOR 1"/>
    <property type="match status" value="1"/>
</dbReference>
<dbReference type="InterPro" id="IPR040591">
    <property type="entry name" value="RqcP2_RBD"/>
</dbReference>
<evidence type="ECO:0000259" key="2">
    <source>
        <dbReference type="Pfam" id="PF17774"/>
    </source>
</evidence>
<evidence type="ECO:0000256" key="1">
    <source>
        <dbReference type="PROSITE-ProRule" id="PRU00182"/>
    </source>
</evidence>
<name>A0ABZ2EXK7_9FIRM</name>
<organism evidence="3 4">
    <name type="scientific">Terrisporobacter glycolicus ATCC 14880 = DSM 1288</name>
    <dbReference type="NCBI Taxonomy" id="1121315"/>
    <lineage>
        <taxon>Bacteria</taxon>
        <taxon>Bacillati</taxon>
        <taxon>Bacillota</taxon>
        <taxon>Clostridia</taxon>
        <taxon>Peptostreptococcales</taxon>
        <taxon>Peptostreptococcaceae</taxon>
        <taxon>Terrisporobacter</taxon>
    </lineage>
</organism>
<dbReference type="InterPro" id="IPR012677">
    <property type="entry name" value="Nucleotide-bd_a/b_plait_sf"/>
</dbReference>
<reference evidence="3 4" key="1">
    <citation type="journal article" date="2023" name="PLoS ONE">
        <title>Genome-based metabolic and phylogenomic analysis of three Terrisporobacter species.</title>
        <authorList>
            <person name="Boer T."/>
            <person name="Bengelsdorf F.R."/>
            <person name="Bomeke M."/>
            <person name="Daniel R."/>
            <person name="Poehlein A."/>
        </authorList>
    </citation>
    <scope>NUCLEOTIDE SEQUENCE [LARGE SCALE GENOMIC DNA]</scope>
    <source>
        <strain evidence="3 4">DSM 1288</strain>
    </source>
</reference>